<dbReference type="AlphaFoldDB" id="A0A915IWY4"/>
<keyword evidence="1" id="KW-1185">Reference proteome</keyword>
<evidence type="ECO:0000313" key="1">
    <source>
        <dbReference type="Proteomes" id="UP000887565"/>
    </source>
</evidence>
<proteinExistence type="predicted"/>
<sequence length="95" mass="11493">MVNAARIKLKIEYQIEPTFLIYPRSCRLKNRQQARSGSSVVDHSRLFTRTESFQLFSKQPYRFSRESIQPPQMFVYQYESIKNRLTDFRLKFPPR</sequence>
<accession>A0A915IWY4</accession>
<organism evidence="1 2">
    <name type="scientific">Romanomermis culicivorax</name>
    <name type="common">Nematode worm</name>
    <dbReference type="NCBI Taxonomy" id="13658"/>
    <lineage>
        <taxon>Eukaryota</taxon>
        <taxon>Metazoa</taxon>
        <taxon>Ecdysozoa</taxon>
        <taxon>Nematoda</taxon>
        <taxon>Enoplea</taxon>
        <taxon>Dorylaimia</taxon>
        <taxon>Mermithida</taxon>
        <taxon>Mermithoidea</taxon>
        <taxon>Mermithidae</taxon>
        <taxon>Romanomermis</taxon>
    </lineage>
</organism>
<dbReference type="WBParaSite" id="nRc.2.0.1.t17915-RA">
    <property type="protein sequence ID" value="nRc.2.0.1.t17915-RA"/>
    <property type="gene ID" value="nRc.2.0.1.g17915"/>
</dbReference>
<name>A0A915IWY4_ROMCU</name>
<dbReference type="Proteomes" id="UP000887565">
    <property type="component" value="Unplaced"/>
</dbReference>
<reference evidence="2" key="1">
    <citation type="submission" date="2022-11" db="UniProtKB">
        <authorList>
            <consortium name="WormBaseParasite"/>
        </authorList>
    </citation>
    <scope>IDENTIFICATION</scope>
</reference>
<evidence type="ECO:0000313" key="2">
    <source>
        <dbReference type="WBParaSite" id="nRc.2.0.1.t17915-RA"/>
    </source>
</evidence>
<protein>
    <submittedName>
        <fullName evidence="2">Uncharacterized protein</fullName>
    </submittedName>
</protein>